<evidence type="ECO:0000256" key="5">
    <source>
        <dbReference type="SAM" id="MobiDB-lite"/>
    </source>
</evidence>
<feature type="region of interest" description="Disordered" evidence="5">
    <location>
        <begin position="232"/>
        <end position="266"/>
    </location>
</feature>
<keyword evidence="3 6" id="KW-0378">Hydrolase</keyword>
<dbReference type="NCBIfam" id="TIGR01488">
    <property type="entry name" value="HAD-SF-IB"/>
    <property type="match status" value="1"/>
</dbReference>
<dbReference type="InterPro" id="IPR023214">
    <property type="entry name" value="HAD_sf"/>
</dbReference>
<dbReference type="EMBL" id="JAFFZS010000005">
    <property type="protein sequence ID" value="MBN0044354.1"/>
    <property type="molecule type" value="Genomic_DNA"/>
</dbReference>
<comment type="similarity">
    <text evidence="1">Belongs to the HAD-like hydrolase superfamily. SerB family.</text>
</comment>
<dbReference type="GO" id="GO:0016787">
    <property type="term" value="F:hydrolase activity"/>
    <property type="evidence" value="ECO:0007669"/>
    <property type="project" value="UniProtKB-KW"/>
</dbReference>
<reference evidence="6 7" key="1">
    <citation type="submission" date="2021-02" db="EMBL/GenBank/DDBJ databases">
        <title>Whole genome sequencing of Streptomyces actuosus VRA1.</title>
        <authorList>
            <person name="Sen G."/>
            <person name="Sen A."/>
        </authorList>
    </citation>
    <scope>NUCLEOTIDE SEQUENCE [LARGE SCALE GENOMIC DNA]</scope>
    <source>
        <strain evidence="6 7">VRA1</strain>
    </source>
</reference>
<dbReference type="NCBIfam" id="TIGR01490">
    <property type="entry name" value="HAD-SF-IB-hyp1"/>
    <property type="match status" value="1"/>
</dbReference>
<keyword evidence="2" id="KW-0479">Metal-binding</keyword>
<feature type="compositionally biased region" description="Low complexity" evidence="5">
    <location>
        <begin position="232"/>
        <end position="256"/>
    </location>
</feature>
<dbReference type="Proteomes" id="UP000788262">
    <property type="component" value="Unassembled WGS sequence"/>
</dbReference>
<evidence type="ECO:0000256" key="4">
    <source>
        <dbReference type="ARBA" id="ARBA00022842"/>
    </source>
</evidence>
<dbReference type="Pfam" id="PF12710">
    <property type="entry name" value="HAD"/>
    <property type="match status" value="1"/>
</dbReference>
<proteinExistence type="inferred from homology"/>
<keyword evidence="7" id="KW-1185">Reference proteome</keyword>
<sequence>MGRPSHRDGSAVRIAFFDVDETLIDLKSMFSFLEFHLADAGRYRAAEDALTGAARAGVPREETNRAYYRNYAGRDVAALAADGHRWFARELRREGFFHADVVAELRRLRGAGHRIALVSGSFRACLDPIAEHLAVDDVLCSEPGVAEGRYTGEVLSTVIGEGKATAARALMLRTGARPEDCVAYGDHASDLPLLSCVGTAGVVGDDPVLTAHAARRGWTIFPPAAGAAATAQGTAAAAPAPFAGRPAPTPTAPSHASTEELTDATR</sequence>
<evidence type="ECO:0000313" key="6">
    <source>
        <dbReference type="EMBL" id="MBN0044354.1"/>
    </source>
</evidence>
<evidence type="ECO:0000256" key="1">
    <source>
        <dbReference type="ARBA" id="ARBA00009184"/>
    </source>
</evidence>
<dbReference type="InterPro" id="IPR006385">
    <property type="entry name" value="HAD_hydro_SerB1"/>
</dbReference>
<gene>
    <name evidence="6" type="ORF">JS756_09565</name>
</gene>
<evidence type="ECO:0000256" key="3">
    <source>
        <dbReference type="ARBA" id="ARBA00022801"/>
    </source>
</evidence>
<accession>A0ABS2VML8</accession>
<name>A0ABS2VML8_STRAS</name>
<dbReference type="InterPro" id="IPR050582">
    <property type="entry name" value="HAD-like_SerB"/>
</dbReference>
<dbReference type="InterPro" id="IPR036412">
    <property type="entry name" value="HAD-like_sf"/>
</dbReference>
<dbReference type="PANTHER" id="PTHR43344:SF13">
    <property type="entry name" value="PHOSPHATASE RV3661-RELATED"/>
    <property type="match status" value="1"/>
</dbReference>
<organism evidence="6 7">
    <name type="scientific">Streptomyces actuosus</name>
    <dbReference type="NCBI Taxonomy" id="1885"/>
    <lineage>
        <taxon>Bacteria</taxon>
        <taxon>Bacillati</taxon>
        <taxon>Actinomycetota</taxon>
        <taxon>Actinomycetes</taxon>
        <taxon>Kitasatosporales</taxon>
        <taxon>Streptomycetaceae</taxon>
        <taxon>Streptomyces</taxon>
    </lineage>
</organism>
<dbReference type="Gene3D" id="1.20.1440.100">
    <property type="entry name" value="SG protein - dephosphorylation function"/>
    <property type="match status" value="1"/>
</dbReference>
<comment type="caution">
    <text evidence="6">The sequence shown here is derived from an EMBL/GenBank/DDBJ whole genome shotgun (WGS) entry which is preliminary data.</text>
</comment>
<dbReference type="SUPFAM" id="SSF56784">
    <property type="entry name" value="HAD-like"/>
    <property type="match status" value="1"/>
</dbReference>
<dbReference type="Gene3D" id="3.40.50.1000">
    <property type="entry name" value="HAD superfamily/HAD-like"/>
    <property type="match status" value="1"/>
</dbReference>
<evidence type="ECO:0000313" key="7">
    <source>
        <dbReference type="Proteomes" id="UP000788262"/>
    </source>
</evidence>
<evidence type="ECO:0000256" key="2">
    <source>
        <dbReference type="ARBA" id="ARBA00022723"/>
    </source>
</evidence>
<dbReference type="PANTHER" id="PTHR43344">
    <property type="entry name" value="PHOSPHOSERINE PHOSPHATASE"/>
    <property type="match status" value="1"/>
</dbReference>
<protein>
    <submittedName>
        <fullName evidence="6">HAD-IB family hydrolase</fullName>
    </submittedName>
</protein>
<dbReference type="RefSeq" id="WP_205382576.1">
    <property type="nucleotide sequence ID" value="NZ_JAFFZS010000005.1"/>
</dbReference>
<keyword evidence="4" id="KW-0460">Magnesium</keyword>